<dbReference type="AlphaFoldDB" id="A0A1Q2CJN4"/>
<accession>A0A1Q2CJN4</accession>
<dbReference type="PROSITE" id="PS51257">
    <property type="entry name" value="PROKAR_LIPOPROTEIN"/>
    <property type="match status" value="1"/>
</dbReference>
<keyword evidence="1 3" id="KW-0732">Signal</keyword>
<evidence type="ECO:0000256" key="1">
    <source>
        <dbReference type="ARBA" id="ARBA00022729"/>
    </source>
</evidence>
<feature type="domain" description="DUF4352" evidence="4">
    <location>
        <begin position="120"/>
        <end position="212"/>
    </location>
</feature>
<name>A0A1Q2CJN4_9ACTN</name>
<dbReference type="Pfam" id="PF11611">
    <property type="entry name" value="DUF4352"/>
    <property type="match status" value="1"/>
</dbReference>
<dbReference type="OrthoDB" id="3479818at2"/>
<sequence length="234" mass="23875">MGIRHRYVAALIAVLALSGCSAAAGQGPSPSAPTPKPTVSAPPQPVSTDPGASASPAASASEPAPAPSATGTPTAKPSPVTVDPTPLPKVLRSEGAPKPTTTAEPADTKAKVEYSDGVTLRITDVEFGEETKEGPGRFPGREYAILSLEINNLGKTAINLDTTVVTVLDKDGQQVAPVYVEEAEVSDFSGPVAPGATAKARYAFAVPKESRSQVTVVVDFDSVHTSAVFSGELN</sequence>
<evidence type="ECO:0000313" key="5">
    <source>
        <dbReference type="EMBL" id="AQP46314.1"/>
    </source>
</evidence>
<organism evidence="5 6">
    <name type="scientific">Tessaracoccus aquimaris</name>
    <dbReference type="NCBI Taxonomy" id="1332264"/>
    <lineage>
        <taxon>Bacteria</taxon>
        <taxon>Bacillati</taxon>
        <taxon>Actinomycetota</taxon>
        <taxon>Actinomycetes</taxon>
        <taxon>Propionibacteriales</taxon>
        <taxon>Propionibacteriaceae</taxon>
        <taxon>Tessaracoccus</taxon>
    </lineage>
</organism>
<evidence type="ECO:0000313" key="6">
    <source>
        <dbReference type="Proteomes" id="UP000188145"/>
    </source>
</evidence>
<dbReference type="STRING" id="1332264.BW730_00730"/>
<dbReference type="InterPro" id="IPR029050">
    <property type="entry name" value="Immunoprotect_excell_Ig-like"/>
</dbReference>
<feature type="compositionally biased region" description="Low complexity" evidence="2">
    <location>
        <begin position="47"/>
        <end position="79"/>
    </location>
</feature>
<dbReference type="Proteomes" id="UP000188145">
    <property type="component" value="Chromosome"/>
</dbReference>
<reference evidence="6" key="1">
    <citation type="submission" date="2017-02" db="EMBL/GenBank/DDBJ databases">
        <title>Tessaracoccus aquaemaris sp. nov., isolated from the intestine of a Korean rockfish, Sebastes schlegelii, in a marine aquaculture pond.</title>
        <authorList>
            <person name="Tak E.J."/>
            <person name="Bae J.-W."/>
        </authorList>
    </citation>
    <scope>NUCLEOTIDE SEQUENCE [LARGE SCALE GENOMIC DNA]</scope>
    <source>
        <strain evidence="6">NSG39</strain>
    </source>
</reference>
<evidence type="ECO:0000256" key="3">
    <source>
        <dbReference type="SAM" id="SignalP"/>
    </source>
</evidence>
<evidence type="ECO:0000256" key="2">
    <source>
        <dbReference type="SAM" id="MobiDB-lite"/>
    </source>
</evidence>
<dbReference type="RefSeq" id="WP_145952658.1">
    <property type="nucleotide sequence ID" value="NZ_CP019606.1"/>
</dbReference>
<proteinExistence type="predicted"/>
<keyword evidence="6" id="KW-1185">Reference proteome</keyword>
<feature type="region of interest" description="Disordered" evidence="2">
    <location>
        <begin position="21"/>
        <end position="110"/>
    </location>
</feature>
<dbReference type="InterPro" id="IPR029051">
    <property type="entry name" value="DUF4352"/>
</dbReference>
<gene>
    <name evidence="5" type="ORF">BW730_00730</name>
</gene>
<dbReference type="KEGG" id="tes:BW730_00730"/>
<feature type="signal peptide" evidence="3">
    <location>
        <begin position="1"/>
        <end position="23"/>
    </location>
</feature>
<evidence type="ECO:0000259" key="4">
    <source>
        <dbReference type="Pfam" id="PF11611"/>
    </source>
</evidence>
<dbReference type="Gene3D" id="2.60.40.1240">
    <property type="match status" value="1"/>
</dbReference>
<protein>
    <recommendedName>
        <fullName evidence="4">DUF4352 domain-containing protein</fullName>
    </recommendedName>
</protein>
<feature type="compositionally biased region" description="Pro residues" evidence="2">
    <location>
        <begin position="30"/>
        <end position="45"/>
    </location>
</feature>
<feature type="chain" id="PRO_5038380349" description="DUF4352 domain-containing protein" evidence="3">
    <location>
        <begin position="24"/>
        <end position="234"/>
    </location>
</feature>
<dbReference type="EMBL" id="CP019606">
    <property type="protein sequence ID" value="AQP46314.1"/>
    <property type="molecule type" value="Genomic_DNA"/>
</dbReference>